<protein>
    <submittedName>
        <fullName evidence="1">Uncharacterized protein</fullName>
    </submittedName>
</protein>
<gene>
    <name evidence="1" type="ORF">G2W53_019831</name>
</gene>
<proteinExistence type="predicted"/>
<accession>A0A834WMQ9</accession>
<name>A0A834WMQ9_9FABA</name>
<reference evidence="1" key="1">
    <citation type="submission" date="2020-09" db="EMBL/GenBank/DDBJ databases">
        <title>Genome-Enabled Discovery of Anthraquinone Biosynthesis in Senna tora.</title>
        <authorList>
            <person name="Kang S.-H."/>
            <person name="Pandey R.P."/>
            <person name="Lee C.-M."/>
            <person name="Sim J.-S."/>
            <person name="Jeong J.-T."/>
            <person name="Choi B.-S."/>
            <person name="Jung M."/>
            <person name="Ginzburg D."/>
            <person name="Zhao K."/>
            <person name="Won S.Y."/>
            <person name="Oh T.-J."/>
            <person name="Yu Y."/>
            <person name="Kim N.-H."/>
            <person name="Lee O.R."/>
            <person name="Lee T.-H."/>
            <person name="Bashyal P."/>
            <person name="Kim T.-S."/>
            <person name="Lee W.-H."/>
            <person name="Kawkins C."/>
            <person name="Kim C.-K."/>
            <person name="Kim J.S."/>
            <person name="Ahn B.O."/>
            <person name="Rhee S.Y."/>
            <person name="Sohng J.K."/>
        </authorList>
    </citation>
    <scope>NUCLEOTIDE SEQUENCE</scope>
    <source>
        <tissue evidence="1">Leaf</tissue>
    </source>
</reference>
<keyword evidence="2" id="KW-1185">Reference proteome</keyword>
<comment type="caution">
    <text evidence="1">The sequence shown here is derived from an EMBL/GenBank/DDBJ whole genome shotgun (WGS) entry which is preliminary data.</text>
</comment>
<evidence type="ECO:0000313" key="2">
    <source>
        <dbReference type="Proteomes" id="UP000634136"/>
    </source>
</evidence>
<dbReference type="EMBL" id="JAAIUW010000006">
    <property type="protein sequence ID" value="KAF7828667.1"/>
    <property type="molecule type" value="Genomic_DNA"/>
</dbReference>
<dbReference type="Proteomes" id="UP000634136">
    <property type="component" value="Unassembled WGS sequence"/>
</dbReference>
<evidence type="ECO:0000313" key="1">
    <source>
        <dbReference type="EMBL" id="KAF7828667.1"/>
    </source>
</evidence>
<sequence>MGELACFKKDEEEELEVLFQIIVVQTPREGAS</sequence>
<dbReference type="AlphaFoldDB" id="A0A834WMQ9"/>
<organism evidence="1 2">
    <name type="scientific">Senna tora</name>
    <dbReference type="NCBI Taxonomy" id="362788"/>
    <lineage>
        <taxon>Eukaryota</taxon>
        <taxon>Viridiplantae</taxon>
        <taxon>Streptophyta</taxon>
        <taxon>Embryophyta</taxon>
        <taxon>Tracheophyta</taxon>
        <taxon>Spermatophyta</taxon>
        <taxon>Magnoliopsida</taxon>
        <taxon>eudicotyledons</taxon>
        <taxon>Gunneridae</taxon>
        <taxon>Pentapetalae</taxon>
        <taxon>rosids</taxon>
        <taxon>fabids</taxon>
        <taxon>Fabales</taxon>
        <taxon>Fabaceae</taxon>
        <taxon>Caesalpinioideae</taxon>
        <taxon>Cassia clade</taxon>
        <taxon>Senna</taxon>
    </lineage>
</organism>